<keyword evidence="2" id="KW-1133">Transmembrane helix</keyword>
<feature type="region of interest" description="Disordered" evidence="1">
    <location>
        <begin position="274"/>
        <end position="309"/>
    </location>
</feature>
<feature type="region of interest" description="Disordered" evidence="1">
    <location>
        <begin position="426"/>
        <end position="469"/>
    </location>
</feature>
<dbReference type="HOGENOM" id="CLU_487597_0_0_1"/>
<dbReference type="AlphaFoldDB" id="S3BWD2"/>
<feature type="compositionally biased region" description="Low complexity" evidence="1">
    <location>
        <begin position="191"/>
        <end position="232"/>
    </location>
</feature>
<keyword evidence="2" id="KW-0812">Transmembrane</keyword>
<feature type="compositionally biased region" description="Polar residues" evidence="1">
    <location>
        <begin position="365"/>
        <end position="391"/>
    </location>
</feature>
<feature type="region of interest" description="Disordered" evidence="1">
    <location>
        <begin position="365"/>
        <end position="394"/>
    </location>
</feature>
<gene>
    <name evidence="4" type="ORF">F503_00006</name>
</gene>
<keyword evidence="5" id="KW-1185">Reference proteome</keyword>
<reference evidence="4 5" key="1">
    <citation type="journal article" date="2013" name="BMC Genomics">
        <title>The genome and transcriptome of the pine saprophyte Ophiostoma piceae, and a comparison with the bark beetle-associated pine pathogen Grosmannia clavigera.</title>
        <authorList>
            <person name="Haridas S."/>
            <person name="Wang Y."/>
            <person name="Lim L."/>
            <person name="Massoumi Alamouti S."/>
            <person name="Jackman S."/>
            <person name="Docking R."/>
            <person name="Robertson G."/>
            <person name="Birol I."/>
            <person name="Bohlmann J."/>
            <person name="Breuil C."/>
        </authorList>
    </citation>
    <scope>NUCLEOTIDE SEQUENCE [LARGE SCALE GENOMIC DNA]</scope>
    <source>
        <strain evidence="4 5">UAMH 11346</strain>
    </source>
</reference>
<dbReference type="eggNOG" id="ENOG502SF4J">
    <property type="taxonomic scope" value="Eukaryota"/>
</dbReference>
<feature type="chain" id="PRO_5004506583" evidence="3">
    <location>
        <begin position="24"/>
        <end position="550"/>
    </location>
</feature>
<feature type="region of interest" description="Disordered" evidence="1">
    <location>
        <begin position="146"/>
        <end position="173"/>
    </location>
</feature>
<sequence length="550" mass="55726">MPSIPYRAAWLLMAATAVHSIAALSIPPQDSSLFLLFDRADSCIAGFAPCTNANFPDNFCCSSGSTCNALAANTTVVCCPSGSSCAVLTPISCDVTQQDASLHPESSIKTTALNGALPKCAGGCCPFGYSCSSDTCIVNANQNASPIQSAPTKTSSSSSSSTRASSSSKTSTTDGITVIATSTPASASTFFSSLTSTTSPTGTATATDASTTSSGDAGNASANESAVASADNHSGKGSGSTTASIVGGIIGGIAGLVIIGFAAWFILGRRMRSKDVGGPSGDAGSMREKPKKEARHFFSTGSNQSSTSFGHIINNPLAISISSPKPQGNTTAFRTDFIRKPVGSSLGSDSRPGTAASGSALLAQATANATRQSRSQSQMYATPNANFTTYDDSPYDNYGSTYSGAGNGHGNGNGAPSINTLISSSPFSITMPPSPTPPALSIGTSAKYGNKRDSVPPIRGMRPQVRQPSTEEINIGADPSLIRAGGGNYAMSPEGTDTTSPNTIRAIANAALAASNSNLGAPPDDPRRLTTFSSLMAAANLDQSRPFVPR</sequence>
<keyword evidence="2" id="KW-0472">Membrane</keyword>
<feature type="compositionally biased region" description="Low complexity" evidence="1">
    <location>
        <begin position="149"/>
        <end position="173"/>
    </location>
</feature>
<dbReference type="Proteomes" id="UP000016923">
    <property type="component" value="Unassembled WGS sequence"/>
</dbReference>
<evidence type="ECO:0000256" key="1">
    <source>
        <dbReference type="SAM" id="MobiDB-lite"/>
    </source>
</evidence>
<dbReference type="EMBL" id="KE148158">
    <property type="protein sequence ID" value="EPE04852.1"/>
    <property type="molecule type" value="Genomic_DNA"/>
</dbReference>
<evidence type="ECO:0000313" key="5">
    <source>
        <dbReference type="Proteomes" id="UP000016923"/>
    </source>
</evidence>
<name>S3BWD2_OPHP1</name>
<organism evidence="4 5">
    <name type="scientific">Ophiostoma piceae (strain UAMH 11346)</name>
    <name type="common">Sap stain fungus</name>
    <dbReference type="NCBI Taxonomy" id="1262450"/>
    <lineage>
        <taxon>Eukaryota</taxon>
        <taxon>Fungi</taxon>
        <taxon>Dikarya</taxon>
        <taxon>Ascomycota</taxon>
        <taxon>Pezizomycotina</taxon>
        <taxon>Sordariomycetes</taxon>
        <taxon>Sordariomycetidae</taxon>
        <taxon>Ophiostomatales</taxon>
        <taxon>Ophiostomataceae</taxon>
        <taxon>Ophiostoma</taxon>
    </lineage>
</organism>
<feature type="transmembrane region" description="Helical" evidence="2">
    <location>
        <begin position="245"/>
        <end position="267"/>
    </location>
</feature>
<dbReference type="OrthoDB" id="5338512at2759"/>
<evidence type="ECO:0000313" key="4">
    <source>
        <dbReference type="EMBL" id="EPE04852.1"/>
    </source>
</evidence>
<feature type="signal peptide" evidence="3">
    <location>
        <begin position="1"/>
        <end position="23"/>
    </location>
</feature>
<protein>
    <submittedName>
        <fullName evidence="4">Uncharacterized protein</fullName>
    </submittedName>
</protein>
<evidence type="ECO:0000256" key="3">
    <source>
        <dbReference type="SAM" id="SignalP"/>
    </source>
</evidence>
<accession>S3BWD2</accession>
<dbReference type="VEuPathDB" id="FungiDB:F503_00006"/>
<proteinExistence type="predicted"/>
<feature type="compositionally biased region" description="Polar residues" evidence="1">
    <location>
        <begin position="299"/>
        <end position="309"/>
    </location>
</feature>
<evidence type="ECO:0000256" key="2">
    <source>
        <dbReference type="SAM" id="Phobius"/>
    </source>
</evidence>
<keyword evidence="3" id="KW-0732">Signal</keyword>
<feature type="region of interest" description="Disordered" evidence="1">
    <location>
        <begin position="191"/>
        <end position="241"/>
    </location>
</feature>